<dbReference type="GO" id="GO:0009245">
    <property type="term" value="P:lipid A biosynthetic process"/>
    <property type="evidence" value="ECO:0007669"/>
    <property type="project" value="UniProtKB-UniRule"/>
</dbReference>
<dbReference type="AlphaFoldDB" id="A0A4R9KC59"/>
<dbReference type="RefSeq" id="WP_135648473.1">
    <property type="nucleotide sequence ID" value="NZ_RQGF01000012.1"/>
</dbReference>
<evidence type="ECO:0000256" key="11">
    <source>
        <dbReference type="ARBA" id="ARBA00023098"/>
    </source>
</evidence>
<dbReference type="EMBL" id="RQGF01000012">
    <property type="protein sequence ID" value="TGL63389.1"/>
    <property type="molecule type" value="Genomic_DNA"/>
</dbReference>
<keyword evidence="14" id="KW-0472">Membrane</keyword>
<comment type="catalytic activity">
    <reaction evidence="13">
        <text>a lipid A disaccharide + ATP = a lipid IVA + ADP + H(+)</text>
        <dbReference type="Rhea" id="RHEA:67840"/>
        <dbReference type="ChEBI" id="CHEBI:15378"/>
        <dbReference type="ChEBI" id="CHEBI:30616"/>
        <dbReference type="ChEBI" id="CHEBI:176343"/>
        <dbReference type="ChEBI" id="CHEBI:176425"/>
        <dbReference type="ChEBI" id="CHEBI:456216"/>
        <dbReference type="EC" id="2.7.1.130"/>
    </reaction>
</comment>
<evidence type="ECO:0000256" key="12">
    <source>
        <dbReference type="ARBA" id="ARBA00029757"/>
    </source>
</evidence>
<evidence type="ECO:0000256" key="13">
    <source>
        <dbReference type="HAMAP-Rule" id="MF_00409"/>
    </source>
</evidence>
<evidence type="ECO:0000256" key="7">
    <source>
        <dbReference type="ARBA" id="ARBA00022679"/>
    </source>
</evidence>
<keyword evidence="7 13" id="KW-0808">Transferase</keyword>
<dbReference type="Pfam" id="PF02606">
    <property type="entry name" value="LpxK"/>
    <property type="match status" value="1"/>
</dbReference>
<dbReference type="GO" id="GO:0009244">
    <property type="term" value="P:lipopolysaccharide core region biosynthetic process"/>
    <property type="evidence" value="ECO:0007669"/>
    <property type="project" value="TreeGrafter"/>
</dbReference>
<evidence type="ECO:0000256" key="8">
    <source>
        <dbReference type="ARBA" id="ARBA00022741"/>
    </source>
</evidence>
<gene>
    <name evidence="13 15" type="primary">lpxK</name>
    <name evidence="15" type="ORF">EHQ64_05380</name>
</gene>
<sequence>MILFLKILFFPILFPLSLIYRILFFLDRSLKKKNKLHSAITISVGNFSVGGTGKTPFILHLSQLLHSHFPDLPIVILTRGYGSSGTDTRKVNIDSSPTEVGDEPLLLKKNLPFAEVYVGRNRFGSYLKYRSDKGLSENKIVFALLDDGFQHHALERDLDLVLLDCTRLSKIEFLLPLGLLRESYRSVSRADFLIASKFKEEQESKLSAWLQKYKPNKYLKFRFSTEELIPIYPGHSETLTRNITGKSIYAFSGLGNPEPFYSSLKEKNPHKFNSYSYPDHHSYTKEDLSEISQKGAKDDYIICTEKDGVKISALGTISGQDPSKWFYLRLKTILENESELLRSIRTNLYNHSIKISSLIDD</sequence>
<protein>
    <recommendedName>
        <fullName evidence="4 13">Tetraacyldisaccharide 4'-kinase</fullName>
        <ecNumber evidence="3 13">2.7.1.130</ecNumber>
    </recommendedName>
    <alternativeName>
        <fullName evidence="12 13">Lipid A 4'-kinase</fullName>
    </alternativeName>
</protein>
<accession>A0A4R9KC59</accession>
<comment type="caution">
    <text evidence="15">The sequence shown here is derived from an EMBL/GenBank/DDBJ whole genome shotgun (WGS) entry which is preliminary data.</text>
</comment>
<keyword evidence="11 13" id="KW-0443">Lipid metabolism</keyword>
<evidence type="ECO:0000256" key="5">
    <source>
        <dbReference type="ARBA" id="ARBA00022516"/>
    </source>
</evidence>
<keyword evidence="14" id="KW-1133">Transmembrane helix</keyword>
<dbReference type="Proteomes" id="UP000297762">
    <property type="component" value="Unassembled WGS sequence"/>
</dbReference>
<evidence type="ECO:0000256" key="10">
    <source>
        <dbReference type="ARBA" id="ARBA00022840"/>
    </source>
</evidence>
<reference evidence="15" key="1">
    <citation type="journal article" date="2019" name="PLoS Negl. Trop. Dis.">
        <title>Revisiting the worldwide diversity of Leptospira species in the environment.</title>
        <authorList>
            <person name="Vincent A.T."/>
            <person name="Schiettekatte O."/>
            <person name="Bourhy P."/>
            <person name="Veyrier F.J."/>
            <person name="Picardeau M."/>
        </authorList>
    </citation>
    <scope>NUCLEOTIDE SEQUENCE [LARGE SCALE GENOMIC DNA]</scope>
    <source>
        <strain evidence="15">201702455</strain>
    </source>
</reference>
<keyword evidence="9 13" id="KW-0418">Kinase</keyword>
<dbReference type="HAMAP" id="MF_00409">
    <property type="entry name" value="LpxK"/>
    <property type="match status" value="1"/>
</dbReference>
<evidence type="ECO:0000313" key="15">
    <source>
        <dbReference type="EMBL" id="TGL63389.1"/>
    </source>
</evidence>
<dbReference type="UniPathway" id="UPA00359">
    <property type="reaction ID" value="UER00482"/>
</dbReference>
<keyword evidence="14" id="KW-0812">Transmembrane</keyword>
<keyword evidence="16" id="KW-1185">Reference proteome</keyword>
<keyword evidence="8 13" id="KW-0547">Nucleotide-binding</keyword>
<dbReference type="EC" id="2.7.1.130" evidence="3 13"/>
<dbReference type="PANTHER" id="PTHR42724">
    <property type="entry name" value="TETRAACYLDISACCHARIDE 4'-KINASE"/>
    <property type="match status" value="1"/>
</dbReference>
<dbReference type="InterPro" id="IPR003758">
    <property type="entry name" value="LpxK"/>
</dbReference>
<evidence type="ECO:0000256" key="2">
    <source>
        <dbReference type="ARBA" id="ARBA00004870"/>
    </source>
</evidence>
<evidence type="ECO:0000256" key="1">
    <source>
        <dbReference type="ARBA" id="ARBA00002274"/>
    </source>
</evidence>
<dbReference type="PANTHER" id="PTHR42724:SF1">
    <property type="entry name" value="TETRAACYLDISACCHARIDE 4'-KINASE, MITOCHONDRIAL-RELATED"/>
    <property type="match status" value="1"/>
</dbReference>
<evidence type="ECO:0000256" key="9">
    <source>
        <dbReference type="ARBA" id="ARBA00022777"/>
    </source>
</evidence>
<evidence type="ECO:0000256" key="3">
    <source>
        <dbReference type="ARBA" id="ARBA00012071"/>
    </source>
</evidence>
<dbReference type="GO" id="GO:0005524">
    <property type="term" value="F:ATP binding"/>
    <property type="evidence" value="ECO:0007669"/>
    <property type="project" value="UniProtKB-UniRule"/>
</dbReference>
<comment type="pathway">
    <text evidence="2 13">Glycolipid biosynthesis; lipid IV(A) biosynthesis; lipid IV(A) from (3R)-3-hydroxytetradecanoyl-[acyl-carrier-protein] and UDP-N-acetyl-alpha-D-glucosamine: step 6/6.</text>
</comment>
<dbReference type="GO" id="GO:0005886">
    <property type="term" value="C:plasma membrane"/>
    <property type="evidence" value="ECO:0007669"/>
    <property type="project" value="TreeGrafter"/>
</dbReference>
<proteinExistence type="inferred from homology"/>
<dbReference type="NCBIfam" id="TIGR00682">
    <property type="entry name" value="lpxK"/>
    <property type="match status" value="1"/>
</dbReference>
<evidence type="ECO:0000256" key="6">
    <source>
        <dbReference type="ARBA" id="ARBA00022556"/>
    </source>
</evidence>
<feature type="binding site" evidence="13">
    <location>
        <begin position="48"/>
        <end position="55"/>
    </location>
    <ligand>
        <name>ATP</name>
        <dbReference type="ChEBI" id="CHEBI:30616"/>
    </ligand>
</feature>
<dbReference type="OrthoDB" id="9789797at2"/>
<keyword evidence="6 13" id="KW-0441">Lipid A biosynthesis</keyword>
<evidence type="ECO:0000313" key="16">
    <source>
        <dbReference type="Proteomes" id="UP000297762"/>
    </source>
</evidence>
<keyword evidence="5 13" id="KW-0444">Lipid biosynthesis</keyword>
<organism evidence="15 16">
    <name type="scientific">Leptospira sarikeiensis</name>
    <dbReference type="NCBI Taxonomy" id="2484943"/>
    <lineage>
        <taxon>Bacteria</taxon>
        <taxon>Pseudomonadati</taxon>
        <taxon>Spirochaetota</taxon>
        <taxon>Spirochaetia</taxon>
        <taxon>Leptospirales</taxon>
        <taxon>Leptospiraceae</taxon>
        <taxon>Leptospira</taxon>
    </lineage>
</organism>
<name>A0A4R9KC59_9LEPT</name>
<keyword evidence="10 13" id="KW-0067">ATP-binding</keyword>
<dbReference type="GO" id="GO:0009029">
    <property type="term" value="F:lipid-A 4'-kinase activity"/>
    <property type="evidence" value="ECO:0007669"/>
    <property type="project" value="UniProtKB-UniRule"/>
</dbReference>
<comment type="similarity">
    <text evidence="13">Belongs to the LpxK family.</text>
</comment>
<evidence type="ECO:0000256" key="4">
    <source>
        <dbReference type="ARBA" id="ARBA00016436"/>
    </source>
</evidence>
<evidence type="ECO:0000256" key="14">
    <source>
        <dbReference type="SAM" id="Phobius"/>
    </source>
</evidence>
<comment type="function">
    <text evidence="1 13">Transfers the gamma-phosphate of ATP to the 4'-position of a tetraacyldisaccharide 1-phosphate intermediate (termed DS-1-P) to form tetraacyldisaccharide 1,4'-bis-phosphate (lipid IVA).</text>
</comment>
<feature type="transmembrane region" description="Helical" evidence="14">
    <location>
        <begin position="6"/>
        <end position="26"/>
    </location>
</feature>